<dbReference type="InterPro" id="IPR006554">
    <property type="entry name" value="Helicase-like_DEXD_c2"/>
</dbReference>
<evidence type="ECO:0000256" key="4">
    <source>
        <dbReference type="ARBA" id="ARBA00022763"/>
    </source>
</evidence>
<dbReference type="InterPro" id="IPR027417">
    <property type="entry name" value="P-loop_NTPase"/>
</dbReference>
<dbReference type="InterPro" id="IPR006555">
    <property type="entry name" value="ATP-dep_Helicase_C"/>
</dbReference>
<dbReference type="Pfam" id="PF13307">
    <property type="entry name" value="Helicase_C_2"/>
    <property type="match status" value="1"/>
</dbReference>
<evidence type="ECO:0000256" key="10">
    <source>
        <dbReference type="ARBA" id="ARBA00023125"/>
    </source>
</evidence>
<evidence type="ECO:0000256" key="12">
    <source>
        <dbReference type="ARBA" id="ARBA00023235"/>
    </source>
</evidence>
<dbReference type="GO" id="GO:0046872">
    <property type="term" value="F:metal ion binding"/>
    <property type="evidence" value="ECO:0007669"/>
    <property type="project" value="UniProtKB-KW"/>
</dbReference>
<keyword evidence="9" id="KW-0411">Iron-sulfur</keyword>
<dbReference type="Gene3D" id="3.40.50.300">
    <property type="entry name" value="P-loop containing nucleotide triphosphate hydrolases"/>
    <property type="match status" value="2"/>
</dbReference>
<evidence type="ECO:0000256" key="2">
    <source>
        <dbReference type="ARBA" id="ARBA00022723"/>
    </source>
</evidence>
<dbReference type="GO" id="GO:0051539">
    <property type="term" value="F:4 iron, 4 sulfur cluster binding"/>
    <property type="evidence" value="ECO:0007669"/>
    <property type="project" value="UniProtKB-KW"/>
</dbReference>
<dbReference type="Gene3D" id="1.10.275.40">
    <property type="match status" value="1"/>
</dbReference>
<accession>A0A3A3G9W0</accession>
<keyword evidence="11" id="KW-0234">DNA repair</keyword>
<evidence type="ECO:0000313" key="16">
    <source>
        <dbReference type="Proteomes" id="UP000266177"/>
    </source>
</evidence>
<dbReference type="PROSITE" id="PS51193">
    <property type="entry name" value="HELICASE_ATP_BIND_2"/>
    <property type="match status" value="1"/>
</dbReference>
<gene>
    <name evidence="15" type="ORF">DQX05_26465</name>
</gene>
<dbReference type="EMBL" id="QYZD01000041">
    <property type="protein sequence ID" value="RJG18962.1"/>
    <property type="molecule type" value="Genomic_DNA"/>
</dbReference>
<evidence type="ECO:0000259" key="14">
    <source>
        <dbReference type="PROSITE" id="PS51193"/>
    </source>
</evidence>
<dbReference type="OrthoDB" id="9765586at2"/>
<keyword evidence="10" id="KW-0238">DNA-binding</keyword>
<dbReference type="InterPro" id="IPR010614">
    <property type="entry name" value="RAD3-like_helicase_DEAD"/>
</dbReference>
<keyword evidence="2" id="KW-0479">Metal-binding</keyword>
<dbReference type="InterPro" id="IPR011604">
    <property type="entry name" value="PDDEXK-like_dom_sf"/>
</dbReference>
<comment type="similarity">
    <text evidence="13">Belongs to the helicase family. DinG subfamily.</text>
</comment>
<dbReference type="InterPro" id="IPR014013">
    <property type="entry name" value="Helic_SF1/SF2_ATP-bd_DinG/Rad3"/>
</dbReference>
<keyword evidence="6 15" id="KW-0347">Helicase</keyword>
<evidence type="ECO:0000256" key="3">
    <source>
        <dbReference type="ARBA" id="ARBA00022741"/>
    </source>
</evidence>
<protein>
    <submittedName>
        <fullName evidence="15">ATP-dependent DNA helicase</fullName>
    </submittedName>
</protein>
<evidence type="ECO:0000256" key="13">
    <source>
        <dbReference type="ARBA" id="ARBA00038058"/>
    </source>
</evidence>
<dbReference type="Gene3D" id="3.90.320.10">
    <property type="match status" value="1"/>
</dbReference>
<dbReference type="GO" id="GO:0006281">
    <property type="term" value="P:DNA repair"/>
    <property type="evidence" value="ECO:0007669"/>
    <property type="project" value="UniProtKB-KW"/>
</dbReference>
<keyword evidence="1" id="KW-0004">4Fe-4S</keyword>
<dbReference type="GO" id="GO:0005524">
    <property type="term" value="F:ATP binding"/>
    <property type="evidence" value="ECO:0007669"/>
    <property type="project" value="UniProtKB-KW"/>
</dbReference>
<organism evidence="15 16">
    <name type="scientific">Paenibacillus thiaminolyticus</name>
    <name type="common">Bacillus thiaminolyticus</name>
    <dbReference type="NCBI Taxonomy" id="49283"/>
    <lineage>
        <taxon>Bacteria</taxon>
        <taxon>Bacillati</taxon>
        <taxon>Bacillota</taxon>
        <taxon>Bacilli</taxon>
        <taxon>Bacillales</taxon>
        <taxon>Paenibacillaceae</taxon>
        <taxon>Paenibacillus</taxon>
    </lineage>
</organism>
<evidence type="ECO:0000256" key="11">
    <source>
        <dbReference type="ARBA" id="ARBA00023204"/>
    </source>
</evidence>
<feature type="domain" description="Helicase ATP-binding" evidence="14">
    <location>
        <begin position="180"/>
        <end position="438"/>
    </location>
</feature>
<dbReference type="GO" id="GO:0016818">
    <property type="term" value="F:hydrolase activity, acting on acid anhydrides, in phosphorus-containing anhydrides"/>
    <property type="evidence" value="ECO:0007669"/>
    <property type="project" value="InterPro"/>
</dbReference>
<keyword evidence="5" id="KW-0378">Hydrolase</keyword>
<dbReference type="InterPro" id="IPR042493">
    <property type="entry name" value="XPD_DNA_FeS"/>
</dbReference>
<name>A0A3A3G9W0_PANTH</name>
<dbReference type="GO" id="GO:0003677">
    <property type="term" value="F:DNA binding"/>
    <property type="evidence" value="ECO:0007669"/>
    <property type="project" value="UniProtKB-KW"/>
</dbReference>
<evidence type="ECO:0000256" key="7">
    <source>
        <dbReference type="ARBA" id="ARBA00022840"/>
    </source>
</evidence>
<dbReference type="SMART" id="SM00491">
    <property type="entry name" value="HELICc2"/>
    <property type="match status" value="1"/>
</dbReference>
<evidence type="ECO:0000256" key="5">
    <source>
        <dbReference type="ARBA" id="ARBA00022801"/>
    </source>
</evidence>
<reference evidence="15 16" key="1">
    <citation type="submission" date="2018-09" db="EMBL/GenBank/DDBJ databases">
        <title>Paenibacillus SK2017-BO5.</title>
        <authorList>
            <person name="Piskunova J.V."/>
            <person name="Dubiley S.A."/>
            <person name="Severinov K.V."/>
        </authorList>
    </citation>
    <scope>NUCLEOTIDE SEQUENCE [LARGE SCALE GENOMIC DNA]</scope>
    <source>
        <strain evidence="15 16">BO5</strain>
    </source>
</reference>
<evidence type="ECO:0000256" key="9">
    <source>
        <dbReference type="ARBA" id="ARBA00023014"/>
    </source>
</evidence>
<dbReference type="Gene3D" id="1.10.30.20">
    <property type="entry name" value="Bacterial XPD DNA helicase, FeS cluster domain"/>
    <property type="match status" value="1"/>
</dbReference>
<evidence type="ECO:0000256" key="6">
    <source>
        <dbReference type="ARBA" id="ARBA00022806"/>
    </source>
</evidence>
<evidence type="ECO:0000256" key="8">
    <source>
        <dbReference type="ARBA" id="ARBA00023004"/>
    </source>
</evidence>
<dbReference type="SUPFAM" id="SSF52540">
    <property type="entry name" value="P-loop containing nucleoside triphosphate hydrolases"/>
    <property type="match status" value="1"/>
</dbReference>
<keyword evidence="7" id="KW-0067">ATP-binding</keyword>
<keyword evidence="4" id="KW-0227">DNA damage</keyword>
<keyword evidence="3" id="KW-0547">Nucleotide-binding</keyword>
<dbReference type="SMART" id="SM00488">
    <property type="entry name" value="DEXDc2"/>
    <property type="match status" value="1"/>
</dbReference>
<dbReference type="Pfam" id="PF06733">
    <property type="entry name" value="DEAD_2"/>
    <property type="match status" value="1"/>
</dbReference>
<sequence length="770" mass="87318">MTYTIQLSVRSLVEHVFLSGSIDSGFRAASSMTDGTKAHQRVQGSYGETDQKEVYLQADIRYGDLCFKIDGRCDGLLLSGEETIDEIKSTSGDVSLITEDAHPVHWAQACCYAYMYAKEHGRDRMAVQLTYVHVRTEEAKRFKRELTFAELEAFVLDVIGRYAPYAAMRRGHEQRRQESIRELPFPFDTYRAGQRKLAGAVYTSIAQGSGLFAMAPTGIGKTMSTLYPAVKAMGEGLIRRILYITAKTTTRAAAEDACARLASKGLCMQSVTLTAKDKICFQEETRCQPDYCEYADGYYDRINGAIMDILTHETQMTRPVIEEYARKHRVCPFEFSLDLAYAADAVICDYNYVFDPRVSMKRWAEEQKKETALLIDEAHNLVDRARDMYSAELVKSAFLQLKREFKGVNRAIHDAADAVNAYFIALRKRCADQGSLMDMELPEELLALLDGFVAQAEPVLLGGSSSPAHTMLLDAYFAASTFIRIAKIYDERFTTYAEVERNEVRIKLFCLDPSFLLAQSGKRYRSIVRFSATLTPMSYYMDLLGSNREKDYTLSLPSPFAQEQWDVRLHPLSTRYRDRERTKLPLVQTIRRVVEERSGNYLVFFPSYPYLQEVYEAFLTEGSPVDTLVQEARMTEEERERFLDAFQPDRAGTLVGFAVLGGVFSEGVDLQGDRLTGVIVVGVGLPQLGLERNIIREYVNRTGKNGYNYAYVYPGMNKVLQAGGRLIRSERDTGTLVLIDDRFLQPPYCQLLPQEWTTYRLPGTDKPDIE</sequence>
<proteinExistence type="inferred from homology"/>
<dbReference type="AlphaFoldDB" id="A0A3A3G9W0"/>
<dbReference type="PANTHER" id="PTHR11472:SF34">
    <property type="entry name" value="REGULATOR OF TELOMERE ELONGATION HELICASE 1"/>
    <property type="match status" value="1"/>
</dbReference>
<dbReference type="InterPro" id="IPR045028">
    <property type="entry name" value="DinG/Rad3-like"/>
</dbReference>
<evidence type="ECO:0000313" key="15">
    <source>
        <dbReference type="EMBL" id="RJG18962.1"/>
    </source>
</evidence>
<dbReference type="GO" id="GO:0003678">
    <property type="term" value="F:DNA helicase activity"/>
    <property type="evidence" value="ECO:0007669"/>
    <property type="project" value="InterPro"/>
</dbReference>
<comment type="caution">
    <text evidence="15">The sequence shown here is derived from an EMBL/GenBank/DDBJ whole genome shotgun (WGS) entry which is preliminary data.</text>
</comment>
<keyword evidence="12" id="KW-0413">Isomerase</keyword>
<evidence type="ECO:0000256" key="1">
    <source>
        <dbReference type="ARBA" id="ARBA00022485"/>
    </source>
</evidence>
<dbReference type="Proteomes" id="UP000266177">
    <property type="component" value="Unassembled WGS sequence"/>
</dbReference>
<keyword evidence="8" id="KW-0408">Iron</keyword>
<dbReference type="RefSeq" id="WP_119796296.1">
    <property type="nucleotide sequence ID" value="NZ_QYZD01000041.1"/>
</dbReference>
<dbReference type="PANTHER" id="PTHR11472">
    <property type="entry name" value="DNA REPAIR DEAD HELICASE RAD3/XP-D SUBFAMILY MEMBER"/>
    <property type="match status" value="1"/>
</dbReference>